<dbReference type="PANTHER" id="PTHR34071">
    <property type="entry name" value="5-NITROIMIDAZOLE ANTIBIOTICS RESISTANCE PROTEIN, NIMA-FAMILY-RELATED PROTEIN-RELATED"/>
    <property type="match status" value="1"/>
</dbReference>
<dbReference type="EMBL" id="WWCX01000069">
    <property type="protein sequence ID" value="MYM97312.1"/>
    <property type="molecule type" value="Genomic_DNA"/>
</dbReference>
<dbReference type="RefSeq" id="WP_161086228.1">
    <property type="nucleotide sequence ID" value="NZ_WWCX01000069.1"/>
</dbReference>
<dbReference type="Pfam" id="PF12900">
    <property type="entry name" value="Pyridox_ox_2"/>
    <property type="match status" value="1"/>
</dbReference>
<evidence type="ECO:0000313" key="1">
    <source>
        <dbReference type="EMBL" id="MYM97312.1"/>
    </source>
</evidence>
<proteinExistence type="predicted"/>
<name>A0A845GVF3_9BURK</name>
<accession>A0A845GVF3</accession>
<comment type="caution">
    <text evidence="1">The sequence shown here is derived from an EMBL/GenBank/DDBJ whole genome shotgun (WGS) entry which is preliminary data.</text>
</comment>
<sequence>MEIMTEPATHAAPSERTRVRRIPTNAHYDTATLHAIIDDAYLCHIAFADDRGSHCIPTACWREGNHLYIHGSNGSRMLKRLTESETCVTITHLDGLVMARSAFNHSMNYRSAMVYGRFELVADEGERRRTMEAFMEKLAPGRQADIRPGSDKEYAATTIMRIALDEAACKVRAGAPEDDEEDMSWPVWAGVLPFERVQMKPITDPACTHAAPAYVKGWQKW</sequence>
<protein>
    <submittedName>
        <fullName evidence="1">Pyridoxamine 5'-phosphate oxidase family protein</fullName>
    </submittedName>
</protein>
<reference evidence="1" key="1">
    <citation type="submission" date="2019-12" db="EMBL/GenBank/DDBJ databases">
        <title>Novel species isolated from a subtropical stream in China.</title>
        <authorList>
            <person name="Lu H."/>
        </authorList>
    </citation>
    <scope>NUCLEOTIDE SEQUENCE [LARGE SCALE GENOMIC DNA]</scope>
    <source>
        <strain evidence="1">FT81W</strain>
    </source>
</reference>
<evidence type="ECO:0000313" key="2">
    <source>
        <dbReference type="Proteomes" id="UP000447355"/>
    </source>
</evidence>
<dbReference type="Proteomes" id="UP000447355">
    <property type="component" value="Unassembled WGS sequence"/>
</dbReference>
<dbReference type="InterPro" id="IPR024747">
    <property type="entry name" value="Pyridox_Oxase-rel"/>
</dbReference>
<dbReference type="InterPro" id="IPR012349">
    <property type="entry name" value="Split_barrel_FMN-bd"/>
</dbReference>
<dbReference type="AlphaFoldDB" id="A0A845GVF3"/>
<dbReference type="Gene3D" id="2.30.110.10">
    <property type="entry name" value="Electron Transport, Fmn-binding Protein, Chain A"/>
    <property type="match status" value="1"/>
</dbReference>
<dbReference type="SUPFAM" id="SSF50475">
    <property type="entry name" value="FMN-binding split barrel"/>
    <property type="match status" value="1"/>
</dbReference>
<gene>
    <name evidence="1" type="ORF">GTP90_26015</name>
</gene>
<dbReference type="PANTHER" id="PTHR34071:SF2">
    <property type="entry name" value="FLAVIN-NUCLEOTIDE-BINDING PROTEIN"/>
    <property type="match status" value="1"/>
</dbReference>
<organism evidence="1 2">
    <name type="scientific">Duganella vulcania</name>
    <dbReference type="NCBI Taxonomy" id="2692166"/>
    <lineage>
        <taxon>Bacteria</taxon>
        <taxon>Pseudomonadati</taxon>
        <taxon>Pseudomonadota</taxon>
        <taxon>Betaproteobacteria</taxon>
        <taxon>Burkholderiales</taxon>
        <taxon>Oxalobacteraceae</taxon>
        <taxon>Telluria group</taxon>
        <taxon>Duganella</taxon>
    </lineage>
</organism>